<evidence type="ECO:0000313" key="1">
    <source>
        <dbReference type="EMBL" id="SEK55850.1"/>
    </source>
</evidence>
<dbReference type="AlphaFoldDB" id="A0A1H7I340"/>
<name>A0A1H7I340_AQUAM</name>
<reference evidence="1 2" key="1">
    <citation type="submission" date="2016-10" db="EMBL/GenBank/DDBJ databases">
        <authorList>
            <person name="de Groot N.N."/>
        </authorList>
    </citation>
    <scope>NUCLEOTIDE SEQUENCE [LARGE SCALE GENOMIC DNA]</scope>
    <source>
        <strain evidence="1 2">DSM 25232</strain>
    </source>
</reference>
<organism evidence="1 2">
    <name type="scientific">Aquimarina amphilecti</name>
    <dbReference type="NCBI Taxonomy" id="1038014"/>
    <lineage>
        <taxon>Bacteria</taxon>
        <taxon>Pseudomonadati</taxon>
        <taxon>Bacteroidota</taxon>
        <taxon>Flavobacteriia</taxon>
        <taxon>Flavobacteriales</taxon>
        <taxon>Flavobacteriaceae</taxon>
        <taxon>Aquimarina</taxon>
    </lineage>
</organism>
<dbReference type="EMBL" id="FOAB01000001">
    <property type="protein sequence ID" value="SEK55850.1"/>
    <property type="molecule type" value="Genomic_DNA"/>
</dbReference>
<protein>
    <submittedName>
        <fullName evidence="1">Uncharacterized protein</fullName>
    </submittedName>
</protein>
<evidence type="ECO:0000313" key="2">
    <source>
        <dbReference type="Proteomes" id="UP000198521"/>
    </source>
</evidence>
<dbReference type="STRING" id="1038014.SAMN04487910_0816"/>
<proteinExistence type="predicted"/>
<accession>A0A1H7I340</accession>
<sequence>MKILFGFLLSCISLISYGQEKPVLTIDWETWNTLVAENNTQYDIAHKEIIPSLSHVREIISTGNYVLMEINLAVDLRKQHLSNETPILLLPENKFIQSDYAFNLPGTTNQNQNNLRFTITGNGGYNTNNSGKGNIRNNAYRDASTYTGIYCPATGVPLTY</sequence>
<keyword evidence="2" id="KW-1185">Reference proteome</keyword>
<dbReference type="RefSeq" id="WP_091405911.1">
    <property type="nucleotide sequence ID" value="NZ_FOAB01000001.1"/>
</dbReference>
<gene>
    <name evidence="1" type="ORF">SAMN04487910_0816</name>
</gene>
<dbReference type="Proteomes" id="UP000198521">
    <property type="component" value="Unassembled WGS sequence"/>
</dbReference>
<dbReference type="OrthoDB" id="1164764at2"/>